<organism evidence="19 21">
    <name type="scientific">Phyllostomus discolor</name>
    <name type="common">pale spear-nosed bat</name>
    <dbReference type="NCBI Taxonomy" id="89673"/>
    <lineage>
        <taxon>Eukaryota</taxon>
        <taxon>Metazoa</taxon>
        <taxon>Chordata</taxon>
        <taxon>Craniata</taxon>
        <taxon>Vertebrata</taxon>
        <taxon>Euteleostomi</taxon>
        <taxon>Mammalia</taxon>
        <taxon>Eutheria</taxon>
        <taxon>Laurasiatheria</taxon>
        <taxon>Chiroptera</taxon>
        <taxon>Yangochiroptera</taxon>
        <taxon>Phyllostomidae</taxon>
        <taxon>Phyllostominae</taxon>
        <taxon>Phyllostomus</taxon>
    </lineage>
</organism>
<keyword evidence="5" id="KW-0677">Repeat</keyword>
<evidence type="ECO:0000256" key="2">
    <source>
        <dbReference type="ARBA" id="ARBA00022475"/>
    </source>
</evidence>
<dbReference type="Proteomes" id="UP000504628">
    <property type="component" value="Chromosome 12"/>
</dbReference>
<dbReference type="PANTHER" id="PTHR46958">
    <property type="entry name" value="B-CELL RECEPTOR CD22"/>
    <property type="match status" value="1"/>
</dbReference>
<dbReference type="InterPro" id="IPR013098">
    <property type="entry name" value="Ig_I-set"/>
</dbReference>
<dbReference type="GO" id="GO:0030246">
    <property type="term" value="F:carbohydrate binding"/>
    <property type="evidence" value="ECO:0007669"/>
    <property type="project" value="UniProtKB-KW"/>
</dbReference>
<name>A0A7E6CLS2_9CHIR</name>
<evidence type="ECO:0000313" key="22">
    <source>
        <dbReference type="RefSeq" id="XP_035867857.1"/>
    </source>
</evidence>
<keyword evidence="6" id="KW-0130">Cell adhesion</keyword>
<evidence type="ECO:0000313" key="20">
    <source>
        <dbReference type="RefSeq" id="XP_035867855.1"/>
    </source>
</evidence>
<dbReference type="RefSeq" id="XP_035867856.1">
    <property type="nucleotide sequence ID" value="XM_036011963.1"/>
</dbReference>
<dbReference type="PROSITE" id="PS50835">
    <property type="entry name" value="IG_LIKE"/>
    <property type="match status" value="6"/>
</dbReference>
<evidence type="ECO:0000256" key="15">
    <source>
        <dbReference type="ARBA" id="ARBA00046458"/>
    </source>
</evidence>
<reference evidence="20 21" key="1">
    <citation type="submission" date="2025-04" db="UniProtKB">
        <authorList>
            <consortium name="RefSeq"/>
        </authorList>
    </citation>
    <scope>IDENTIFICATION</scope>
    <source>
        <tissue evidence="20 21">Muscle</tissue>
    </source>
</reference>
<dbReference type="PANTHER" id="PTHR46958:SF1">
    <property type="entry name" value="B-CELL RECEPTOR CD22"/>
    <property type="match status" value="1"/>
</dbReference>
<dbReference type="RefSeq" id="XP_035867857.1">
    <property type="nucleotide sequence ID" value="XM_036011964.1"/>
</dbReference>
<evidence type="ECO:0000256" key="14">
    <source>
        <dbReference type="ARBA" id="ARBA00045430"/>
    </source>
</evidence>
<keyword evidence="16" id="KW-0812">Transmembrane</keyword>
<dbReference type="Pfam" id="PF13927">
    <property type="entry name" value="Ig_3"/>
    <property type="match status" value="2"/>
</dbReference>
<dbReference type="InterPro" id="IPR007110">
    <property type="entry name" value="Ig-like_dom"/>
</dbReference>
<dbReference type="GO" id="GO:0070062">
    <property type="term" value="C:extracellular exosome"/>
    <property type="evidence" value="ECO:0007669"/>
    <property type="project" value="TreeGrafter"/>
</dbReference>
<dbReference type="InterPro" id="IPR013783">
    <property type="entry name" value="Ig-like_fold"/>
</dbReference>
<dbReference type="InterPro" id="IPR013162">
    <property type="entry name" value="CD80_C2-set"/>
</dbReference>
<keyword evidence="10" id="KW-0393">Immunoglobulin domain</keyword>
<dbReference type="InterPro" id="IPR036179">
    <property type="entry name" value="Ig-like_dom_sf"/>
</dbReference>
<evidence type="ECO:0000313" key="21">
    <source>
        <dbReference type="RefSeq" id="XP_035867856.1"/>
    </source>
</evidence>
<dbReference type="FunFam" id="2.60.40.10:FF:000032">
    <property type="entry name" value="palladin isoform X1"/>
    <property type="match status" value="1"/>
</dbReference>
<dbReference type="Pfam" id="PF13895">
    <property type="entry name" value="Ig_2"/>
    <property type="match status" value="1"/>
</dbReference>
<dbReference type="GO" id="GO:0019903">
    <property type="term" value="F:protein phosphatase binding"/>
    <property type="evidence" value="ECO:0007669"/>
    <property type="project" value="TreeGrafter"/>
</dbReference>
<evidence type="ECO:0000313" key="19">
    <source>
        <dbReference type="Proteomes" id="UP000504628"/>
    </source>
</evidence>
<feature type="domain" description="Ig-like" evidence="18">
    <location>
        <begin position="142"/>
        <end position="235"/>
    </location>
</feature>
<dbReference type="GO" id="GO:0042609">
    <property type="term" value="F:CD4 receptor binding"/>
    <property type="evidence" value="ECO:0007669"/>
    <property type="project" value="TreeGrafter"/>
</dbReference>
<feature type="domain" description="Ig-like" evidence="18">
    <location>
        <begin position="242"/>
        <end position="348"/>
    </location>
</feature>
<keyword evidence="4" id="KW-0430">Lectin</keyword>
<dbReference type="InterPro" id="IPR056386">
    <property type="entry name" value="Ig_CD22"/>
</dbReference>
<evidence type="ECO:0000256" key="1">
    <source>
        <dbReference type="ARBA" id="ARBA00004251"/>
    </source>
</evidence>
<dbReference type="GO" id="GO:0042113">
    <property type="term" value="P:B cell activation"/>
    <property type="evidence" value="ECO:0007669"/>
    <property type="project" value="TreeGrafter"/>
</dbReference>
<dbReference type="InterPro" id="IPR003599">
    <property type="entry name" value="Ig_sub"/>
</dbReference>
<dbReference type="RefSeq" id="XP_035867855.1">
    <property type="nucleotide sequence ID" value="XM_036011962.1"/>
</dbReference>
<feature type="signal peptide" evidence="17">
    <location>
        <begin position="1"/>
        <end position="19"/>
    </location>
</feature>
<sequence length="870" mass="97697">MHLLSPLLLLLEYVAFSDSQDWKFEHPTTLYAWEGTCIWIPCSYTIPGNGKVLDNLTVYQNYKWDDKTKDFSGTVLYEKKKVETPHNQGRVQFLGDDKSNCTLHIHPVNAQDNGQLGLRVTSKNDRWMEKIVLNISKMAPPPRINLPSEIRELQEVTLTCQLDFACLGYQIKLQWSLEGTQHNLSSVTSTSLTTKTVFTQSQLTFQPEWTNHGKKLICQLRNDNADGPLSQETVQLDVKHSPKLQITLSHGEANVKEGNSVNMTSLGDAIVKERDSVTMKCQIISSNPQFPRMLWFKDGNPLNEHETLHQEQKTATLTLPSVTKEAAGKYHCEAHNEIGSTKLEVTLQVHYAPEPSTVKITVSPAKEGSKISLTCISQAYPSPINYTWYHNKIEISETGKTFQIPNVFLKHAGNYSCLAKNSVGTGKAGQAAELDVQYSPKEVTMVIQNPTPIREGDDVTLFCNYTSSNPSVTRYEWRTQGSWKEIMPGALVIQKVPWNASPFSCAACNRWCSWASSVNLHVQYAPKGVKVLLISPGSEIYSGHPVLLRCNFSSSYPTDVLFFWKKNGIFLKEGRDLSFDSISPEDAGNYNCLVNNSIGQSTSEAWKLQVLYAPRRLRVSISPKDSVMEGKKAVLMCESDANPPISRYTWFDWNNQNLHHDDQTLRLDPVKVQDSGAYWCQGANRLGMGQSPPRILTVYYSPETISKQVALGMGLFLAILLLPLLGVKLQRSWKRIQSQQGLQENSSAQSFFVRNRKVRRAPLSEGPHSLGCYNPVMEDSISYATLRFPLAETDTPRIGEAGTSEVQRTPLNRDNTVTYSVVQKRQVGDYENVTPDVPEDEGIHYSELVHLGIGERPLSQEGVEYVTLKH</sequence>
<keyword evidence="9" id="KW-0325">Glycoprotein</keyword>
<evidence type="ECO:0000256" key="11">
    <source>
        <dbReference type="ARBA" id="ARBA00038361"/>
    </source>
</evidence>
<keyword evidence="20 21" id="KW-0675">Receptor</keyword>
<dbReference type="CTD" id="933"/>
<keyword evidence="3 17" id="KW-0732">Signal</keyword>
<feature type="domain" description="Ig-like" evidence="18">
    <location>
        <begin position="614"/>
        <end position="697"/>
    </location>
</feature>
<evidence type="ECO:0000256" key="13">
    <source>
        <dbReference type="ARBA" id="ARBA00041781"/>
    </source>
</evidence>
<dbReference type="OrthoDB" id="10039395at2759"/>
<comment type="similarity">
    <text evidence="11">Belongs to the immunoglobulin superfamily. SIGLEC (sialic acid binding Ig-like lectin) family.</text>
</comment>
<evidence type="ECO:0000256" key="16">
    <source>
        <dbReference type="SAM" id="Phobius"/>
    </source>
</evidence>
<dbReference type="GO" id="GO:0030888">
    <property type="term" value="P:regulation of B cell proliferation"/>
    <property type="evidence" value="ECO:0007669"/>
    <property type="project" value="TreeGrafter"/>
</dbReference>
<evidence type="ECO:0000256" key="9">
    <source>
        <dbReference type="ARBA" id="ARBA00023180"/>
    </source>
</evidence>
<dbReference type="SMART" id="SM00408">
    <property type="entry name" value="IGc2"/>
    <property type="match status" value="4"/>
</dbReference>
<dbReference type="Pfam" id="PF07679">
    <property type="entry name" value="I-set"/>
    <property type="match status" value="1"/>
</dbReference>
<evidence type="ECO:0000256" key="4">
    <source>
        <dbReference type="ARBA" id="ARBA00022734"/>
    </source>
</evidence>
<dbReference type="Gene3D" id="2.60.40.10">
    <property type="entry name" value="Immunoglobulins"/>
    <property type="match status" value="7"/>
</dbReference>
<proteinExistence type="inferred from homology"/>
<keyword evidence="7 16" id="KW-0472">Membrane</keyword>
<dbReference type="Pfam" id="PF08205">
    <property type="entry name" value="C2-set_2"/>
    <property type="match status" value="1"/>
</dbReference>
<keyword evidence="2" id="KW-1003">Cell membrane</keyword>
<evidence type="ECO:0000256" key="7">
    <source>
        <dbReference type="ARBA" id="ARBA00023136"/>
    </source>
</evidence>
<feature type="domain" description="Ig-like" evidence="18">
    <location>
        <begin position="526"/>
        <end position="603"/>
    </location>
</feature>
<dbReference type="AlphaFoldDB" id="A0A7E6CLS2"/>
<evidence type="ECO:0000256" key="10">
    <source>
        <dbReference type="ARBA" id="ARBA00023319"/>
    </source>
</evidence>
<evidence type="ECO:0000256" key="8">
    <source>
        <dbReference type="ARBA" id="ARBA00023157"/>
    </source>
</evidence>
<feature type="domain" description="Ig-like" evidence="18">
    <location>
        <begin position="353"/>
        <end position="437"/>
    </location>
</feature>
<accession>A0A7E6CLS2</accession>
<evidence type="ECO:0000256" key="17">
    <source>
        <dbReference type="SAM" id="SignalP"/>
    </source>
</evidence>
<dbReference type="Pfam" id="PF24518">
    <property type="entry name" value="Ig_CD22"/>
    <property type="match status" value="1"/>
</dbReference>
<comment type="subunit">
    <text evidence="15">Predominantly monomer of isoform CD22-beta. Also found as heterodimer of isoform CD22-beta and a shorter isoform. Interacts with PTPN6/SHP-1, LYN, SYK, PIK3R1/PIK3R2 and PLCG1 upon phosphorylation. Interacts with GRB2, INPP5D and SHC1 upon phosphorylation. May form a complex with INPP5D/SHIP, GRB2 and SHC1.</text>
</comment>
<dbReference type="GeneID" id="114510565"/>
<evidence type="ECO:0000259" key="18">
    <source>
        <dbReference type="PROSITE" id="PS50835"/>
    </source>
</evidence>
<evidence type="ECO:0000256" key="5">
    <source>
        <dbReference type="ARBA" id="ARBA00022737"/>
    </source>
</evidence>
<dbReference type="GO" id="GO:0009897">
    <property type="term" value="C:external side of plasma membrane"/>
    <property type="evidence" value="ECO:0007669"/>
    <property type="project" value="TreeGrafter"/>
</dbReference>
<dbReference type="SUPFAM" id="SSF48726">
    <property type="entry name" value="Immunoglobulin"/>
    <property type="match status" value="7"/>
</dbReference>
<evidence type="ECO:0000256" key="3">
    <source>
        <dbReference type="ARBA" id="ARBA00022729"/>
    </source>
</evidence>
<feature type="transmembrane region" description="Helical" evidence="16">
    <location>
        <begin position="709"/>
        <end position="727"/>
    </location>
</feature>
<dbReference type="GO" id="GO:0050859">
    <property type="term" value="P:negative regulation of B cell receptor signaling pathway"/>
    <property type="evidence" value="ECO:0007669"/>
    <property type="project" value="TreeGrafter"/>
</dbReference>
<evidence type="ECO:0000256" key="12">
    <source>
        <dbReference type="ARBA" id="ARBA00040106"/>
    </source>
</evidence>
<comment type="subcellular location">
    <subcellularLocation>
        <location evidence="1">Cell membrane</location>
        <topology evidence="1">Single-pass type I membrane protein</topology>
    </subcellularLocation>
</comment>
<protein>
    <recommendedName>
        <fullName evidence="12">B-cell receptor CD22</fullName>
    </recommendedName>
    <alternativeName>
        <fullName evidence="13">Sialic acid-binding Ig-like lectin 2</fullName>
    </alternativeName>
</protein>
<gene>
    <name evidence="20 21 22" type="primary">CD22</name>
</gene>
<dbReference type="GO" id="GO:0005769">
    <property type="term" value="C:early endosome"/>
    <property type="evidence" value="ECO:0007669"/>
    <property type="project" value="TreeGrafter"/>
</dbReference>
<dbReference type="SMART" id="SM00409">
    <property type="entry name" value="IG"/>
    <property type="match status" value="7"/>
</dbReference>
<feature type="chain" id="PRO_5044656785" description="B-cell receptor CD22" evidence="17">
    <location>
        <begin position="20"/>
        <end position="870"/>
    </location>
</feature>
<keyword evidence="8" id="KW-1015">Disulfide bond</keyword>
<dbReference type="InterPro" id="IPR003598">
    <property type="entry name" value="Ig_sub2"/>
</dbReference>
<feature type="domain" description="Ig-like" evidence="18">
    <location>
        <begin position="440"/>
        <end position="523"/>
    </location>
</feature>
<keyword evidence="16" id="KW-1133">Transmembrane helix</keyword>
<evidence type="ECO:0000256" key="6">
    <source>
        <dbReference type="ARBA" id="ARBA00022889"/>
    </source>
</evidence>
<dbReference type="GO" id="GO:0007155">
    <property type="term" value="P:cell adhesion"/>
    <property type="evidence" value="ECO:0007669"/>
    <property type="project" value="UniProtKB-KW"/>
</dbReference>
<keyword evidence="19" id="KW-1185">Reference proteome</keyword>
<dbReference type="GO" id="GO:0055037">
    <property type="term" value="C:recycling endosome"/>
    <property type="evidence" value="ECO:0007669"/>
    <property type="project" value="TreeGrafter"/>
</dbReference>
<comment type="function">
    <text evidence="14">Most highly expressed siglec (sialic acid-binding immunoglobulin-like lectin) on B-cells that plays a role in various aspects of B-cell biology including differentiation, antigen presentation, and trafficking to bone marrow. Binds to alpha 2,6-linked sialic acid residues of surface molecules such as CD22 itself, CD45 and IgM in a cis configuration. Can also bind to ligands on other cells as an adhesion molecule in a trans configuration. Acts as an inhibitory coreceptor on the surface of B-cells and inhibits B-cell receptor induced signaling, characterized by inhibition of the calcium mobilization and cellular activation. Mechanistically, the immunoreceptor tyrosine-based inhibitory motif domain is phosphorylated by the Src kinase LYN, which in turn leads to the recruitment of the protein tyrosine phosphatase 1/PTPN6, leading to the negative regulation of BCR signaling. If this negative signaling from is of sufficient strength, apoptosis of the B-cell can be induced.</text>
</comment>
<dbReference type="GO" id="GO:0033691">
    <property type="term" value="F:sialic acid binding"/>
    <property type="evidence" value="ECO:0007669"/>
    <property type="project" value="TreeGrafter"/>
</dbReference>